<dbReference type="EMBL" id="JACIHM010000001">
    <property type="protein sequence ID" value="MBB4445787.1"/>
    <property type="molecule type" value="Genomic_DNA"/>
</dbReference>
<dbReference type="GO" id="GO:0043565">
    <property type="term" value="F:sequence-specific DNA binding"/>
    <property type="evidence" value="ECO:0007669"/>
    <property type="project" value="InterPro"/>
</dbReference>
<dbReference type="Pfam" id="PF02954">
    <property type="entry name" value="HTH_8"/>
    <property type="match status" value="1"/>
</dbReference>
<keyword evidence="1 10" id="KW-0597">Phosphoprotein</keyword>
<dbReference type="CDD" id="cd17549">
    <property type="entry name" value="REC_DctD-like"/>
    <property type="match status" value="1"/>
</dbReference>
<dbReference type="Proteomes" id="UP000524535">
    <property type="component" value="Unassembled WGS sequence"/>
</dbReference>
<dbReference type="FunFam" id="3.40.50.2300:FF:000018">
    <property type="entry name" value="DNA-binding transcriptional regulator NtrC"/>
    <property type="match status" value="1"/>
</dbReference>
<keyword evidence="7" id="KW-0804">Transcription</keyword>
<evidence type="ECO:0000256" key="1">
    <source>
        <dbReference type="ARBA" id="ARBA00022553"/>
    </source>
</evidence>
<keyword evidence="17" id="KW-1185">Reference proteome</keyword>
<evidence type="ECO:0000256" key="3">
    <source>
        <dbReference type="ARBA" id="ARBA00022840"/>
    </source>
</evidence>
<accession>A0A7W6TEB8</accession>
<feature type="domain" description="Sigma-54 factor interaction" evidence="11">
    <location>
        <begin position="146"/>
        <end position="375"/>
    </location>
</feature>
<dbReference type="FunFam" id="3.40.50.300:FF:000006">
    <property type="entry name" value="DNA-binding transcriptional regulator NtrC"/>
    <property type="match status" value="1"/>
</dbReference>
<dbReference type="Proteomes" id="UP000576087">
    <property type="component" value="Unassembled WGS sequence"/>
</dbReference>
<dbReference type="PANTHER" id="PTHR32071:SF57">
    <property type="entry name" value="C4-DICARBOXYLATE TRANSPORT TRANSCRIPTIONAL REGULATORY PROTEIN DCTD"/>
    <property type="match status" value="1"/>
</dbReference>
<dbReference type="SMART" id="SM00382">
    <property type="entry name" value="AAA"/>
    <property type="match status" value="1"/>
</dbReference>
<feature type="modified residue" description="4-aspartylphosphate" evidence="10">
    <location>
        <position position="55"/>
    </location>
</feature>
<dbReference type="InterPro" id="IPR001789">
    <property type="entry name" value="Sig_transdc_resp-reg_receiver"/>
</dbReference>
<reference evidence="16 17" key="1">
    <citation type="submission" date="2020-08" db="EMBL/GenBank/DDBJ databases">
        <title>Genomic Encyclopedia of Type Strains, Phase IV (KMG-V): Genome sequencing to study the core and pangenomes of soil and plant-associated prokaryotes.</title>
        <authorList>
            <person name="Whitman W."/>
        </authorList>
    </citation>
    <scope>NUCLEOTIDE SEQUENCE [LARGE SCALE GENOMIC DNA]</scope>
    <source>
        <strain evidence="14 17">SEMIA 444</strain>
        <strain evidence="13 16">SEMIA 448</strain>
        <strain evidence="15 18">SEMIA 452</strain>
    </source>
</reference>
<keyword evidence="2" id="KW-0547">Nucleotide-binding</keyword>
<dbReference type="PROSITE" id="PS50045">
    <property type="entry name" value="SIGMA54_INTERACT_4"/>
    <property type="match status" value="1"/>
</dbReference>
<dbReference type="SUPFAM" id="SSF46689">
    <property type="entry name" value="Homeodomain-like"/>
    <property type="match status" value="1"/>
</dbReference>
<evidence type="ECO:0000313" key="18">
    <source>
        <dbReference type="Proteomes" id="UP000576087"/>
    </source>
</evidence>
<evidence type="ECO:0000256" key="7">
    <source>
        <dbReference type="ARBA" id="ARBA00023163"/>
    </source>
</evidence>
<dbReference type="PROSITE" id="PS50110">
    <property type="entry name" value="RESPONSE_REGULATORY"/>
    <property type="match status" value="1"/>
</dbReference>
<dbReference type="CDD" id="cd00009">
    <property type="entry name" value="AAA"/>
    <property type="match status" value="1"/>
</dbReference>
<dbReference type="InterPro" id="IPR002197">
    <property type="entry name" value="HTH_Fis"/>
</dbReference>
<keyword evidence="3" id="KW-0067">ATP-binding</keyword>
<protein>
    <recommendedName>
        <fullName evidence="9">C4-dicarboxylate transport transcriptional regulatory protein DctD</fullName>
    </recommendedName>
</protein>
<evidence type="ECO:0000313" key="16">
    <source>
        <dbReference type="Proteomes" id="UP000520770"/>
    </source>
</evidence>
<evidence type="ECO:0000259" key="11">
    <source>
        <dbReference type="PROSITE" id="PS50045"/>
    </source>
</evidence>
<dbReference type="EMBL" id="JACIGW010000001">
    <property type="protein sequence ID" value="MBB4346508.1"/>
    <property type="molecule type" value="Genomic_DNA"/>
</dbReference>
<evidence type="ECO:0000256" key="6">
    <source>
        <dbReference type="ARBA" id="ARBA00023159"/>
    </source>
</evidence>
<dbReference type="SUPFAM" id="SSF52172">
    <property type="entry name" value="CheY-like"/>
    <property type="match status" value="1"/>
</dbReference>
<keyword evidence="4" id="KW-0902">Two-component regulatory system</keyword>
<keyword evidence="5" id="KW-0805">Transcription regulation</keyword>
<evidence type="ECO:0000313" key="15">
    <source>
        <dbReference type="EMBL" id="MBB4445787.1"/>
    </source>
</evidence>
<dbReference type="Gene3D" id="1.10.8.60">
    <property type="match status" value="1"/>
</dbReference>
<dbReference type="Pfam" id="PF00072">
    <property type="entry name" value="Response_reg"/>
    <property type="match status" value="1"/>
</dbReference>
<organism evidence="14 17">
    <name type="scientific">Aliirhizobium cellulosilyticum</name>
    <dbReference type="NCBI Taxonomy" id="393664"/>
    <lineage>
        <taxon>Bacteria</taxon>
        <taxon>Pseudomonadati</taxon>
        <taxon>Pseudomonadota</taxon>
        <taxon>Alphaproteobacteria</taxon>
        <taxon>Hyphomicrobiales</taxon>
        <taxon>Rhizobiaceae</taxon>
        <taxon>Aliirhizobium</taxon>
    </lineage>
</organism>
<evidence type="ECO:0000256" key="9">
    <source>
        <dbReference type="ARBA" id="ARBA00067650"/>
    </source>
</evidence>
<evidence type="ECO:0000256" key="10">
    <source>
        <dbReference type="PROSITE-ProRule" id="PRU00169"/>
    </source>
</evidence>
<evidence type="ECO:0000313" key="17">
    <source>
        <dbReference type="Proteomes" id="UP000524535"/>
    </source>
</evidence>
<proteinExistence type="predicted"/>
<feature type="domain" description="Response regulatory" evidence="12">
    <location>
        <begin position="6"/>
        <end position="120"/>
    </location>
</feature>
<dbReference type="Gene3D" id="1.10.10.60">
    <property type="entry name" value="Homeodomain-like"/>
    <property type="match status" value="1"/>
</dbReference>
<dbReference type="GO" id="GO:0006355">
    <property type="term" value="P:regulation of DNA-templated transcription"/>
    <property type="evidence" value="ECO:0007669"/>
    <property type="project" value="InterPro"/>
</dbReference>
<evidence type="ECO:0000313" key="14">
    <source>
        <dbReference type="EMBL" id="MBB4411098.1"/>
    </source>
</evidence>
<evidence type="ECO:0000256" key="8">
    <source>
        <dbReference type="ARBA" id="ARBA00059408"/>
    </source>
</evidence>
<dbReference type="Gene3D" id="3.40.50.2300">
    <property type="match status" value="1"/>
</dbReference>
<dbReference type="InterPro" id="IPR058031">
    <property type="entry name" value="AAA_lid_NorR"/>
</dbReference>
<dbReference type="InterPro" id="IPR025944">
    <property type="entry name" value="Sigma_54_int_dom_CS"/>
</dbReference>
<gene>
    <name evidence="14" type="ORF">GGE31_001569</name>
    <name evidence="13" type="ORF">GGE33_000216</name>
    <name evidence="15" type="ORF">GGE35_001569</name>
</gene>
<dbReference type="InterPro" id="IPR009057">
    <property type="entry name" value="Homeodomain-like_sf"/>
</dbReference>
<evidence type="ECO:0000313" key="13">
    <source>
        <dbReference type="EMBL" id="MBB4346508.1"/>
    </source>
</evidence>
<evidence type="ECO:0000259" key="12">
    <source>
        <dbReference type="PROSITE" id="PS50110"/>
    </source>
</evidence>
<dbReference type="GO" id="GO:0000160">
    <property type="term" value="P:phosphorelay signal transduction system"/>
    <property type="evidence" value="ECO:0007669"/>
    <property type="project" value="UniProtKB-KW"/>
</dbReference>
<dbReference type="AlphaFoldDB" id="A0A7W6TEB8"/>
<dbReference type="InterPro" id="IPR003593">
    <property type="entry name" value="AAA+_ATPase"/>
</dbReference>
<dbReference type="PROSITE" id="PS00688">
    <property type="entry name" value="SIGMA54_INTERACT_3"/>
    <property type="match status" value="1"/>
</dbReference>
<comment type="caution">
    <text evidence="14">The sequence shown here is derived from an EMBL/GenBank/DDBJ whole genome shotgun (WGS) entry which is preliminary data.</text>
</comment>
<dbReference type="Gene3D" id="3.40.50.300">
    <property type="entry name" value="P-loop containing nucleotide triphosphate hydrolases"/>
    <property type="match status" value="1"/>
</dbReference>
<dbReference type="InterPro" id="IPR027417">
    <property type="entry name" value="P-loop_NTPase"/>
</dbReference>
<dbReference type="GO" id="GO:0005524">
    <property type="term" value="F:ATP binding"/>
    <property type="evidence" value="ECO:0007669"/>
    <property type="project" value="UniProtKB-KW"/>
</dbReference>
<dbReference type="EMBL" id="JACIGY010000001">
    <property type="protein sequence ID" value="MBB4411098.1"/>
    <property type="molecule type" value="Genomic_DNA"/>
</dbReference>
<dbReference type="InterPro" id="IPR011006">
    <property type="entry name" value="CheY-like_superfamily"/>
</dbReference>
<evidence type="ECO:0000256" key="5">
    <source>
        <dbReference type="ARBA" id="ARBA00023015"/>
    </source>
</evidence>
<dbReference type="Proteomes" id="UP000520770">
    <property type="component" value="Unassembled WGS sequence"/>
</dbReference>
<comment type="function">
    <text evidence="8">Member of the two-component regulatory system DctB/DctD involved in the transport of C4-dicarboxylates. When activated by DctB acts in conjunction with sigma-54 to activate the transcription of dctA.</text>
</comment>
<dbReference type="RefSeq" id="WP_183820919.1">
    <property type="nucleotide sequence ID" value="NZ_JACIGW010000001.1"/>
</dbReference>
<dbReference type="PANTHER" id="PTHR32071">
    <property type="entry name" value="TRANSCRIPTIONAL REGULATORY PROTEIN"/>
    <property type="match status" value="1"/>
</dbReference>
<dbReference type="SUPFAM" id="SSF52540">
    <property type="entry name" value="P-loop containing nucleoside triphosphate hydrolases"/>
    <property type="match status" value="1"/>
</dbReference>
<evidence type="ECO:0000256" key="2">
    <source>
        <dbReference type="ARBA" id="ARBA00022741"/>
    </source>
</evidence>
<dbReference type="SMART" id="SM00448">
    <property type="entry name" value="REC"/>
    <property type="match status" value="1"/>
</dbReference>
<sequence>MTLAQRVLLVDDEEELRRSTAQALELFDLTVDTFPNAENVLELSGFGFDGVIVSDIRMPGLDGMTLLHRVRELDAEIPVILVTGHGDVQLAVKAMREGAYDFLEKPFTPQHLAGVIRRALERRALILENRRLRAVAGKRDDVEARMPGRTQVMVDLRYRIRAIGATDADTLVIGDTGVGKEVVARALHDISPRANRPLIAINCAALPETLIESELFGHEAGAFPGALRPRYGKFEHARGGTILLDEISSMPFDLQAKFLRVLQERVITRLGSNETVPLDVRFIATSKVDLEAEVAAGRFRADLLYRLNVATVHVPALSQRRADIPLLFLQLVREAAARYGREDIIVPPDILSLIAQRDWPGNVRELRNAADRLVLGLDPGSGEPGGAAKENGGRLAEKVAAFERNLIATEIAAHGGALKPVYETLGISRKTLYEKMQKYGLDKKMLKSSQVGDEDESGAFADFS</sequence>
<evidence type="ECO:0000256" key="4">
    <source>
        <dbReference type="ARBA" id="ARBA00023012"/>
    </source>
</evidence>
<dbReference type="Pfam" id="PF25601">
    <property type="entry name" value="AAA_lid_14"/>
    <property type="match status" value="1"/>
</dbReference>
<dbReference type="InterPro" id="IPR002078">
    <property type="entry name" value="Sigma_54_int"/>
</dbReference>
<dbReference type="Pfam" id="PF00158">
    <property type="entry name" value="Sigma54_activat"/>
    <property type="match status" value="1"/>
</dbReference>
<name>A0A7W6TEB8_9HYPH</name>
<keyword evidence="6" id="KW-0010">Activator</keyword>